<sequence>MKIKKRYLIFFAVLLLLVYFDPLSTGYSLTEESAIRNSFPNQGGEIVFEKKIDNNKVVVWDTGPESYVKLLRKELGIFYRVHAANAVSGITSDNKMKFTVDATLKDDIYYDTVFAAEILDKKIVKVIVSNNGINNINDINLTLREVEEKSTVYIEMDVINGYAAHYSYLHNSDVGGFLFRGLNSEGKVISIQ</sequence>
<gene>
    <name evidence="1" type="ORF">NEOCIP111885_01380</name>
</gene>
<dbReference type="AlphaFoldDB" id="A0A9C7G8S6"/>
<dbReference type="EMBL" id="CAKJTG010000006">
    <property type="protein sequence ID" value="CAG9607688.1"/>
    <property type="molecule type" value="Genomic_DNA"/>
</dbReference>
<proteinExistence type="predicted"/>
<name>A0A9C7G8S6_9BACI</name>
<protein>
    <submittedName>
        <fullName evidence="1">Uncharacterized protein</fullName>
    </submittedName>
</protein>
<organism evidence="1 2">
    <name type="scientific">Pseudoneobacillus rhizosphaerae</name>
    <dbReference type="NCBI Taxonomy" id="2880968"/>
    <lineage>
        <taxon>Bacteria</taxon>
        <taxon>Bacillati</taxon>
        <taxon>Bacillota</taxon>
        <taxon>Bacilli</taxon>
        <taxon>Bacillales</taxon>
        <taxon>Bacillaceae</taxon>
        <taxon>Pseudoneobacillus</taxon>
    </lineage>
</organism>
<accession>A0A9C7G8S6</accession>
<evidence type="ECO:0000313" key="2">
    <source>
        <dbReference type="Proteomes" id="UP000789845"/>
    </source>
</evidence>
<reference evidence="1" key="1">
    <citation type="submission" date="2021-10" db="EMBL/GenBank/DDBJ databases">
        <authorList>
            <person name="Criscuolo A."/>
        </authorList>
    </citation>
    <scope>NUCLEOTIDE SEQUENCE</scope>
    <source>
        <strain evidence="1">CIP111885</strain>
    </source>
</reference>
<dbReference type="Proteomes" id="UP000789845">
    <property type="component" value="Unassembled WGS sequence"/>
</dbReference>
<dbReference type="RefSeq" id="WP_230495947.1">
    <property type="nucleotide sequence ID" value="NZ_CAKJTG010000006.1"/>
</dbReference>
<keyword evidence="2" id="KW-1185">Reference proteome</keyword>
<evidence type="ECO:0000313" key="1">
    <source>
        <dbReference type="EMBL" id="CAG9607688.1"/>
    </source>
</evidence>
<comment type="caution">
    <text evidence="1">The sequence shown here is derived from an EMBL/GenBank/DDBJ whole genome shotgun (WGS) entry which is preliminary data.</text>
</comment>